<protein>
    <submittedName>
        <fullName evidence="2">Uncharacterized protein</fullName>
    </submittedName>
</protein>
<evidence type="ECO:0000313" key="3">
    <source>
        <dbReference type="Proteomes" id="UP000537204"/>
    </source>
</evidence>
<sequence length="273" mass="31467">MLISAIIIGTLLIVVIIGRVNLSMRFDKMVKNLFAIAKSVEGKRFSYEQLTDLPLPVQRYFKYALKEGQPYISYVSLLHKGQFKTGLDKAWMDIKGEQYFTIEKPGFIWKGSTNFFTARDMYLADKGRLIVSLLSLYNILDGYGDSFNQGELLRWLAESVWFPTNLLPSDELNWIAIDKDTAKLTFSYNGMSLFYIATFNSIGEVIQMETKRYMNKDKMETWVGKLSGYKEVNGIFVPTIIEAIWRLEKGDFSYAKFNVTKIVYDKPHLIHAS</sequence>
<name>A0A7W8ZQL0_9SPHI</name>
<organism evidence="2 3">
    <name type="scientific">Pedobacter cryoconitis</name>
    <dbReference type="NCBI Taxonomy" id="188932"/>
    <lineage>
        <taxon>Bacteria</taxon>
        <taxon>Pseudomonadati</taxon>
        <taxon>Bacteroidota</taxon>
        <taxon>Sphingobacteriia</taxon>
        <taxon>Sphingobacteriales</taxon>
        <taxon>Sphingobacteriaceae</taxon>
        <taxon>Pedobacter</taxon>
    </lineage>
</organism>
<gene>
    <name evidence="2" type="ORF">HDE68_004328</name>
</gene>
<dbReference type="AlphaFoldDB" id="A0A7W8ZQL0"/>
<evidence type="ECO:0000256" key="1">
    <source>
        <dbReference type="SAM" id="Phobius"/>
    </source>
</evidence>
<feature type="transmembrane region" description="Helical" evidence="1">
    <location>
        <begin position="6"/>
        <end position="22"/>
    </location>
</feature>
<reference evidence="2 3" key="1">
    <citation type="submission" date="2020-08" db="EMBL/GenBank/DDBJ databases">
        <title>Genomic Encyclopedia of Type Strains, Phase IV (KMG-V): Genome sequencing to study the core and pangenomes of soil and plant-associated prokaryotes.</title>
        <authorList>
            <person name="Whitman W."/>
        </authorList>
    </citation>
    <scope>NUCLEOTIDE SEQUENCE [LARGE SCALE GENOMIC DNA]</scope>
    <source>
        <strain evidence="2 3">S3M1</strain>
    </source>
</reference>
<keyword evidence="1" id="KW-1133">Transmembrane helix</keyword>
<dbReference type="Pfam" id="PF20181">
    <property type="entry name" value="DUF6544"/>
    <property type="match status" value="1"/>
</dbReference>
<evidence type="ECO:0000313" key="2">
    <source>
        <dbReference type="EMBL" id="MBB5638399.1"/>
    </source>
</evidence>
<keyword evidence="1" id="KW-0812">Transmembrane</keyword>
<dbReference type="EMBL" id="JACHCE010000008">
    <property type="protein sequence ID" value="MBB5638399.1"/>
    <property type="molecule type" value="Genomic_DNA"/>
</dbReference>
<proteinExistence type="predicted"/>
<keyword evidence="1" id="KW-0472">Membrane</keyword>
<dbReference type="Proteomes" id="UP000537204">
    <property type="component" value="Unassembled WGS sequence"/>
</dbReference>
<dbReference type="InterPro" id="IPR046674">
    <property type="entry name" value="DUF6544"/>
</dbReference>
<comment type="caution">
    <text evidence="2">The sequence shown here is derived from an EMBL/GenBank/DDBJ whole genome shotgun (WGS) entry which is preliminary data.</text>
</comment>
<dbReference type="RefSeq" id="WP_183884220.1">
    <property type="nucleotide sequence ID" value="NZ_JACHCE010000008.1"/>
</dbReference>
<accession>A0A7W8ZQL0</accession>